<protein>
    <submittedName>
        <fullName evidence="1">Uncharacterized protein</fullName>
    </submittedName>
</protein>
<keyword evidence="3" id="KW-1185">Reference proteome</keyword>
<organism evidence="1">
    <name type="scientific">Pseudomonas zanjanensis</name>
    <dbReference type="NCBI Taxonomy" id="2745496"/>
    <lineage>
        <taxon>Bacteria</taxon>
        <taxon>Pseudomonadati</taxon>
        <taxon>Pseudomonadota</taxon>
        <taxon>Gammaproteobacteria</taxon>
        <taxon>Pseudomonadales</taxon>
        <taxon>Pseudomonadaceae</taxon>
        <taxon>Pseudomonas</taxon>
    </lineage>
</organism>
<reference evidence="2" key="3">
    <citation type="submission" date="2021-06" db="EMBL/GenBank/DDBJ databases">
        <title>Updating the genus Pseudomonas: Description of 43 new species and partition of the Pseudomonas putida group.</title>
        <authorList>
            <person name="Girard L."/>
            <person name="Lood C."/>
            <person name="Vandamme P."/>
            <person name="Rokni-Zadeh H."/>
            <person name="Van Noort V."/>
            <person name="Hofte M."/>
            <person name="Lavigne R."/>
            <person name="De Mot R."/>
        </authorList>
    </citation>
    <scope>NUCLEOTIDE SEQUENCE</scope>
    <source>
        <strain evidence="2">SWRI12</strain>
    </source>
</reference>
<dbReference type="EMBL" id="JABWRB020000011">
    <property type="protein sequence ID" value="MBV4498941.1"/>
    <property type="molecule type" value="Genomic_DNA"/>
</dbReference>
<comment type="caution">
    <text evidence="1">The sequence shown here is derived from an EMBL/GenBank/DDBJ whole genome shotgun (WGS) entry which is preliminary data.</text>
</comment>
<dbReference type="AlphaFoldDB" id="A0A923JM47"/>
<evidence type="ECO:0000313" key="3">
    <source>
        <dbReference type="Proteomes" id="UP000636518"/>
    </source>
</evidence>
<dbReference type="RefSeq" id="WP_186707873.1">
    <property type="nucleotide sequence ID" value="NZ_JABWRB020000011.1"/>
</dbReference>
<evidence type="ECO:0000313" key="1">
    <source>
        <dbReference type="EMBL" id="MBC3391964.1"/>
    </source>
</evidence>
<sequence>MGEHYSVFVNAGAVILMPRDMLEQERLDVLNSVLFAQLVADKRNPNFSQMQAWYETYREVLSSAWLQREVAWKSLAVGDASTFKLTDWVGAPLAGHLDSATRDDVCRVLNRVAQLPVTSPAIDVLREHVRKFKDGPSSGAAVEAACKVSLQVILAQHGPVLNSFYVEFNTTEQVVSNPLGQSFATDNILGNIQLKYFQVNLSDALYGPLREAIIKKLGDKTVKNIFDVSDANQHELAGKKLYE</sequence>
<dbReference type="Proteomes" id="UP000636518">
    <property type="component" value="Unassembled WGS sequence"/>
</dbReference>
<accession>A0A923JM47</accession>
<evidence type="ECO:0000313" key="2">
    <source>
        <dbReference type="EMBL" id="MBV4498941.1"/>
    </source>
</evidence>
<gene>
    <name evidence="2" type="ORF">HU715_026735</name>
    <name evidence="1" type="ORF">HU715_20100</name>
</gene>
<dbReference type="EMBL" id="JABWRB010000028">
    <property type="protein sequence ID" value="MBC3391964.1"/>
    <property type="molecule type" value="Genomic_DNA"/>
</dbReference>
<reference evidence="1 3" key="1">
    <citation type="journal article" date="2020" name="Microorganisms">
        <title>Reliable Identification of Environmental Pseudomonas Isolates Using the rpoD Gene.</title>
        <authorList>
            <consortium name="The Broad Institute Genome Sequencing Platform"/>
            <person name="Girard L."/>
            <person name="Lood C."/>
            <person name="Rokni-Zadeh H."/>
            <person name="van Noort V."/>
            <person name="Lavigne R."/>
            <person name="De Mot R."/>
        </authorList>
    </citation>
    <scope>NUCLEOTIDE SEQUENCE</scope>
    <source>
        <strain evidence="1 3">SWRI12</strain>
    </source>
</reference>
<reference evidence="1" key="2">
    <citation type="submission" date="2020-07" db="EMBL/GenBank/DDBJ databases">
        <authorList>
            <person name="Lood C."/>
            <person name="Girard L."/>
        </authorList>
    </citation>
    <scope>NUCLEOTIDE SEQUENCE</scope>
    <source>
        <strain evidence="1">SWRI12</strain>
    </source>
</reference>
<name>A0A923JM47_9PSED</name>
<proteinExistence type="predicted"/>